<protein>
    <submittedName>
        <fullName evidence="1">Uncharacterized protein</fullName>
    </submittedName>
</protein>
<dbReference type="Proteomes" id="UP000002969">
    <property type="component" value="Unassembled WGS sequence"/>
</dbReference>
<accession>A0ABN0AYD2</accession>
<evidence type="ECO:0000313" key="2">
    <source>
        <dbReference type="Proteomes" id="UP000002969"/>
    </source>
</evidence>
<organism evidence="1 2">
    <name type="scientific">Chryseobacterium gleum ATCC 35910</name>
    <dbReference type="NCBI Taxonomy" id="525257"/>
    <lineage>
        <taxon>Bacteria</taxon>
        <taxon>Pseudomonadati</taxon>
        <taxon>Bacteroidota</taxon>
        <taxon>Flavobacteriia</taxon>
        <taxon>Flavobacteriales</taxon>
        <taxon>Weeksellaceae</taxon>
        <taxon>Chryseobacterium group</taxon>
        <taxon>Chryseobacterium</taxon>
    </lineage>
</organism>
<keyword evidence="2" id="KW-1185">Reference proteome</keyword>
<evidence type="ECO:0000313" key="1">
    <source>
        <dbReference type="EMBL" id="EFK38174.1"/>
    </source>
</evidence>
<sequence length="40" mass="4824">MQMKTIPLNPYPESRHIIYNLSFIIYDPDVHHSILNNRNK</sequence>
<proteinExistence type="predicted"/>
<reference evidence="1" key="1">
    <citation type="submission" date="2010-06" db="EMBL/GenBank/DDBJ databases">
        <authorList>
            <person name="Muzny D."/>
            <person name="Qin X."/>
            <person name="Buhay C."/>
            <person name="Dugan-Rocha S."/>
            <person name="Ding Y."/>
            <person name="Chen G."/>
            <person name="Hawes A."/>
            <person name="Holder M."/>
            <person name="Jhangiani S."/>
            <person name="Johnson A."/>
            <person name="Khan Z."/>
            <person name="Li Z."/>
            <person name="Liu W."/>
            <person name="Liu X."/>
            <person name="Perez L."/>
            <person name="Shen H."/>
            <person name="Wang Q."/>
            <person name="Watt J."/>
            <person name="Xi L."/>
            <person name="Xin Y."/>
            <person name="Zhou J."/>
            <person name="Deng J."/>
            <person name="Jiang H."/>
            <person name="Liu Y."/>
            <person name="Qu J."/>
            <person name="Song X.-Z."/>
            <person name="Zhang L."/>
            <person name="Villasana D."/>
            <person name="Johnson A."/>
            <person name="Liu J."/>
            <person name="Liyanage D."/>
            <person name="Lorensuhewa L."/>
            <person name="Robinson T."/>
            <person name="Song A."/>
            <person name="Song B.-B."/>
            <person name="Dinh H."/>
            <person name="Thornton R."/>
            <person name="Coyle M."/>
            <person name="Francisco L."/>
            <person name="Jackson L."/>
            <person name="Javaid M."/>
            <person name="Korchina V."/>
            <person name="Kovar C."/>
            <person name="Mata R."/>
            <person name="Mathew T."/>
            <person name="Ngo R."/>
            <person name="Nguyen L."/>
            <person name="Nguyen N."/>
            <person name="Okwuonu G."/>
            <person name="Ongeri F."/>
            <person name="Pham C."/>
            <person name="Simmons D."/>
            <person name="Wilczek-Boney K."/>
            <person name="Hale W."/>
            <person name="Jakkamsetti A."/>
            <person name="Pham P."/>
            <person name="Ruth R."/>
            <person name="San Lucas F."/>
            <person name="Warren J."/>
            <person name="Zhang J."/>
            <person name="Zhao Z."/>
            <person name="Zhou C."/>
            <person name="Zhu D."/>
            <person name="Lee S."/>
            <person name="Bess C."/>
            <person name="Blankenburg K."/>
            <person name="Forbes L."/>
            <person name="Fu Q."/>
            <person name="Gubbala S."/>
            <person name="Hirani K."/>
            <person name="Jayaseelan J.C."/>
            <person name="Lara F."/>
            <person name="Munidasa M."/>
            <person name="Palculict T."/>
            <person name="Patil S."/>
            <person name="Pu L.-L."/>
            <person name="Saada N."/>
            <person name="Tang L."/>
            <person name="Weissenberger G."/>
            <person name="Zhu Y."/>
            <person name="Hemphill L."/>
            <person name="Shang Y."/>
            <person name="Youmans B."/>
            <person name="Ayvaz T."/>
            <person name="Ross M."/>
            <person name="Santibanez J."/>
            <person name="Aqrawi P."/>
            <person name="Gross S."/>
            <person name="Joshi V."/>
            <person name="Fowler G."/>
            <person name="Nazareth L."/>
            <person name="Reid J."/>
            <person name="Worley K."/>
            <person name="Petrosino J."/>
            <person name="Highlander S."/>
            <person name="Gibbs R."/>
        </authorList>
    </citation>
    <scope>NUCLEOTIDE SEQUENCE [LARGE SCALE GENOMIC DNA]</scope>
    <source>
        <strain evidence="1">ATCC 35910</strain>
    </source>
</reference>
<comment type="caution">
    <text evidence="1">The sequence shown here is derived from an EMBL/GenBank/DDBJ whole genome shotgun (WGS) entry which is preliminary data.</text>
</comment>
<dbReference type="EMBL" id="ACKQ02000001">
    <property type="protein sequence ID" value="EFK38174.1"/>
    <property type="molecule type" value="Genomic_DNA"/>
</dbReference>
<gene>
    <name evidence="1" type="ORF">HMPREF0204_10120</name>
</gene>
<name>A0ABN0AYD2_CHRGE</name>